<keyword evidence="2" id="KW-1185">Reference proteome</keyword>
<dbReference type="InterPro" id="IPR025957">
    <property type="entry name" value="Cys_rich_KTR"/>
</dbReference>
<gene>
    <name evidence="1" type="ORF">NE663_00490</name>
</gene>
<dbReference type="Pfam" id="PF14205">
    <property type="entry name" value="Cys_rich_KTR"/>
    <property type="match status" value="1"/>
</dbReference>
<dbReference type="EMBL" id="JANGCH010000001">
    <property type="protein sequence ID" value="MCQ5120738.1"/>
    <property type="molecule type" value="Genomic_DNA"/>
</dbReference>
<proteinExistence type="predicted"/>
<dbReference type="Proteomes" id="UP001524435">
    <property type="component" value="Unassembled WGS sequence"/>
</dbReference>
<evidence type="ECO:0000313" key="2">
    <source>
        <dbReference type="Proteomes" id="UP001524435"/>
    </source>
</evidence>
<accession>A0ABT1SHP4</accession>
<comment type="caution">
    <text evidence="1">The sequence shown here is derived from an EMBL/GenBank/DDBJ whole genome shotgun (WGS) entry which is preliminary data.</text>
</comment>
<evidence type="ECO:0000313" key="1">
    <source>
        <dbReference type="EMBL" id="MCQ5120738.1"/>
    </source>
</evidence>
<name>A0ABT1SHP4_9FIRM</name>
<organism evidence="1 2">
    <name type="scientific">Massilicoli timonensis</name>
    <dbReference type="NCBI Taxonomy" id="2015901"/>
    <lineage>
        <taxon>Bacteria</taxon>
        <taxon>Bacillati</taxon>
        <taxon>Bacillota</taxon>
        <taxon>Erysipelotrichia</taxon>
        <taxon>Erysipelotrichales</taxon>
        <taxon>Erysipelotrichaceae</taxon>
        <taxon>Massilicoli</taxon>
    </lineage>
</organism>
<sequence length="56" mass="6440">MNKEARILCPVCGGKKHTMIREDTELKNFPLYCPKCKQETLINVKNMKISLLDSKS</sequence>
<protein>
    <submittedName>
        <fullName evidence="1">Cysteine-rich KTR domain-containing protein</fullName>
    </submittedName>
</protein>
<reference evidence="1 2" key="1">
    <citation type="submission" date="2022-06" db="EMBL/GenBank/DDBJ databases">
        <title>Isolation of gut microbiota from human fecal samples.</title>
        <authorList>
            <person name="Pamer E.G."/>
            <person name="Barat B."/>
            <person name="Waligurski E."/>
            <person name="Medina S."/>
            <person name="Paddock L."/>
            <person name="Mostad J."/>
        </authorList>
    </citation>
    <scope>NUCLEOTIDE SEQUENCE [LARGE SCALE GENOMIC DNA]</scope>
    <source>
        <strain evidence="1 2">DFI.6.1</strain>
    </source>
</reference>